<reference evidence="4 5" key="1">
    <citation type="journal article" date="2019" name="J. Gen. Appl. Microbiol.">
        <title>Aerobic degradation of cis-dichloroethene by the marine bacterium Marinobacter salsuginis strain 5N-3.</title>
        <authorList>
            <person name="Inoue Y."/>
            <person name="Fukunaga Y."/>
            <person name="Katsumata H."/>
            <person name="Ohji S."/>
            <person name="Hosoyama A."/>
            <person name="Mori K."/>
            <person name="Ando K."/>
        </authorList>
    </citation>
    <scope>NUCLEOTIDE SEQUENCE [LARGE SCALE GENOMIC DNA]</scope>
    <source>
        <strain evidence="4 5">NBRC 109114</strain>
    </source>
</reference>
<dbReference type="Proteomes" id="UP000387223">
    <property type="component" value="Unassembled WGS sequence"/>
</dbReference>
<organism evidence="4 5">
    <name type="scientific">Marinobacter salsuginis</name>
    <dbReference type="NCBI Taxonomy" id="418719"/>
    <lineage>
        <taxon>Bacteria</taxon>
        <taxon>Pseudomonadati</taxon>
        <taxon>Pseudomonadota</taxon>
        <taxon>Gammaproteobacteria</taxon>
        <taxon>Pseudomonadales</taxon>
        <taxon>Marinobacteraceae</taxon>
        <taxon>Marinobacter</taxon>
    </lineage>
</organism>
<evidence type="ECO:0000256" key="2">
    <source>
        <dbReference type="SAM" id="MobiDB-lite"/>
    </source>
</evidence>
<feature type="domain" description="Large polyvalent protein associated" evidence="3">
    <location>
        <begin position="617"/>
        <end position="673"/>
    </location>
</feature>
<feature type="domain" description="Large polyvalent protein associated" evidence="3">
    <location>
        <begin position="310"/>
        <end position="354"/>
    </location>
</feature>
<dbReference type="Pfam" id="PF18838">
    <property type="entry name" value="LPD23"/>
    <property type="match status" value="2"/>
</dbReference>
<comment type="caution">
    <text evidence="4">The sequence shown here is derived from an EMBL/GenBank/DDBJ whole genome shotgun (WGS) entry which is preliminary data.</text>
</comment>
<evidence type="ECO:0000313" key="4">
    <source>
        <dbReference type="EMBL" id="GBO88631.1"/>
    </source>
</evidence>
<feature type="region of interest" description="Disordered" evidence="2">
    <location>
        <begin position="1776"/>
        <end position="1797"/>
    </location>
</feature>
<dbReference type="InterPro" id="IPR040696">
    <property type="entry name" value="LPD23"/>
</dbReference>
<protein>
    <recommendedName>
        <fullName evidence="3">Large polyvalent protein associated domain-containing protein</fullName>
    </recommendedName>
</protein>
<gene>
    <name evidence="4" type="ORF">MSSD14B_22990</name>
</gene>
<evidence type="ECO:0000313" key="5">
    <source>
        <dbReference type="Proteomes" id="UP000387223"/>
    </source>
</evidence>
<accession>A0A5M3Q0R1</accession>
<feature type="coiled-coil region" evidence="1">
    <location>
        <begin position="1149"/>
        <end position="1176"/>
    </location>
</feature>
<feature type="compositionally biased region" description="Basic and acidic residues" evidence="2">
    <location>
        <begin position="1777"/>
        <end position="1787"/>
    </location>
</feature>
<evidence type="ECO:0000259" key="3">
    <source>
        <dbReference type="Pfam" id="PF18838"/>
    </source>
</evidence>
<proteinExistence type="predicted"/>
<sequence>MAEFGYRKENAKGIFDTRDNRVYLIASRLDSANDVVMTYRHEITGHNGVRATLGADRDQTFREIYQSFESDPRLQEIADRYQLDLSFEENQMLVAEELVAMIAESGEKPSLFDKIQLAAKQEYSSQTGENIVYTDDDIRVLLQRGRDYLRSKAAFEPNADLSIRGPGALTPRQSKLNTLMKSMPDALWNQFDQHLMEDGQGKLDSLAENYASAERLSTAFAQYLESRGIEVEADGSIRVHSLSDVGAELLGDQRVIVNIDGTDRVTVLSNLMDRDGLALVSPSLAVAAQDSANPLRFMYLGEQASERLGRTETFKKATQLRMEGRTSAEIWAATGWFEGPDGAWRFEISDRDATTNLQAMEETAWLQQELNNVTRQHTDGLIGSAEAARKTAYYMERMDQIGSHFDSAEPGTLPAYLNHPTLYEAYPELQSMRVIIDPNAPYPEVTTNTPRIIIPESYLEDSDLLRETLIHETQHLVQRLEGFAKGLSPFMNGHRESWENELNELLETDPDVQIYMELHAELFDGRTGVNPELTKQEMQVLEEDSPSIQRMNELAERLRLIADPEAYTKAFGEIEAHESAARAAMTEGQRRNIAPYGTDPKPNEFVVHQFEDVPQAMFLGARARTANPGRLSQAHDLELAGIDSETILDQTGWFRGVDDLWRFEIDDSQTSLNPDALSILKPAWNTLEAPRIDRVVHRKNPNGGFDVQMIPVDATRVSDIIELEGVSRSFLMMNLPVPVASSIMEGSGELDYFDFETDEPNGRLLDTDFTYDQHNFLPLNRLINHPELFEAYPELKEWNVAFHPKSEDFPTSSAFCDSQRQTIVLFPQSVRQLIPTLLHETQHAIQTIEGFALGTSPGAPSVAAKVENPGQQYHSEVLRAVHTAPFGKASAEQWMGYLQKQPGVKQAELEWLNLGAWLEDANVDGPVSQADLAQEITKAGLSPREVFIDSQGLTAARTLRKELGDWCESFAKEASEHGFGFEEPLELIHEARSRAGWCYSTDLEIPPLSEYEGLGEIFDALDHHKYEDFLAIVKKVDDLESSAELAAPGASPQYEDYILSGGSEYREFLMLADDQSTGMKLGEDFVSEHWPGQRNVMAHARFQTINEGGQKTLLIEEIQSDWRTRVQQIGDASDPNGAMAAYEDVTSKLNEVASRLGDTEKELEQSQRRIAELGQNESVKHLHEGDLSYNDLTSDDQFLADAYDSEVHRSLGLVTDIELLKAEYEDLDQARSRALRSASDTPKSFPLGKDWYATVAKRLIRYAAETGFDSVAWSPSAVQAERYAGGERQRYDEVEWHPAHDDDKIFVTAERGEEHVISDAFTVAEIKKLFDSKTAKAILSEESGSMFSPSITTDAKGFETFYDNMLPKAINKALKSYGQQVEWRSINADLDTPSDQKFPSVAITNELRADLKGSTTPMYKQQTSDAFSTYYRTAGEVEARAVEATYRNPELKSVHPMSRYDVSPEDQIVSRAGPVAMKIGPNARGVNLASLETAAKLVSEKALGVSEAYPKVLNALAGHDYSAAGVALRERFSRLAGQINGELKSKTGWTLDDTGHLRFNLSVPDLRAKQTVSQFIARDVQKLAEGIRIGQVDITRVTSIYNQITRQEVPLTALMGDHDVFTAYPELEDVMVTQSPERPETRFDKNSGVITVPPNLSSMELGAYLTKGINQAINTFERIGDPTIQRALYNNAPTQQNRAKVIESIVNQCAGLDAVPREVVEKNLAVLEPADADFLSGLPLERAAKFAHAATLNVEGCWSSAKPGYQPKAIVSAANEQKIHRDPDNPRIKAPVRDLAM</sequence>
<keyword evidence="1" id="KW-0175">Coiled coil</keyword>
<dbReference type="EMBL" id="BGZI01000015">
    <property type="protein sequence ID" value="GBO88631.1"/>
    <property type="molecule type" value="Genomic_DNA"/>
</dbReference>
<name>A0A5M3Q0R1_9GAMM</name>
<evidence type="ECO:0000256" key="1">
    <source>
        <dbReference type="SAM" id="Coils"/>
    </source>
</evidence>